<evidence type="ECO:0000259" key="10">
    <source>
        <dbReference type="PROSITE" id="PS50928"/>
    </source>
</evidence>
<organism evidence="11 12">
    <name type="scientific">Nocardioides aquiterrae</name>
    <dbReference type="NCBI Taxonomy" id="203799"/>
    <lineage>
        <taxon>Bacteria</taxon>
        <taxon>Bacillati</taxon>
        <taxon>Actinomycetota</taxon>
        <taxon>Actinomycetes</taxon>
        <taxon>Propionibacteriales</taxon>
        <taxon>Nocardioidaceae</taxon>
        <taxon>Nocardioides</taxon>
    </lineage>
</organism>
<dbReference type="InterPro" id="IPR043429">
    <property type="entry name" value="ArtM/GltK/GlnP/TcyL/YhdX-like"/>
</dbReference>
<evidence type="ECO:0000256" key="8">
    <source>
        <dbReference type="RuleBase" id="RU363032"/>
    </source>
</evidence>
<evidence type="ECO:0000256" key="1">
    <source>
        <dbReference type="ARBA" id="ARBA00004651"/>
    </source>
</evidence>
<dbReference type="PROSITE" id="PS50928">
    <property type="entry name" value="ABC_TM1"/>
    <property type="match status" value="1"/>
</dbReference>
<keyword evidence="2 8" id="KW-0813">Transport</keyword>
<dbReference type="CDD" id="cd06261">
    <property type="entry name" value="TM_PBP2"/>
    <property type="match status" value="1"/>
</dbReference>
<dbReference type="Pfam" id="PF00497">
    <property type="entry name" value="SBP_bac_3"/>
    <property type="match status" value="1"/>
</dbReference>
<keyword evidence="5" id="KW-0029">Amino-acid transport</keyword>
<dbReference type="Pfam" id="PF00528">
    <property type="entry name" value="BPD_transp_1"/>
    <property type="match status" value="1"/>
</dbReference>
<proteinExistence type="inferred from homology"/>
<keyword evidence="3" id="KW-1003">Cell membrane</keyword>
<name>A0ABN1U7Y7_9ACTN</name>
<dbReference type="PANTHER" id="PTHR30614:SF0">
    <property type="entry name" value="L-CYSTINE TRANSPORT SYSTEM PERMEASE PROTEIN TCYL"/>
    <property type="match status" value="1"/>
</dbReference>
<dbReference type="SMART" id="SM00062">
    <property type="entry name" value="PBPb"/>
    <property type="match status" value="1"/>
</dbReference>
<dbReference type="PANTHER" id="PTHR30614">
    <property type="entry name" value="MEMBRANE COMPONENT OF AMINO ACID ABC TRANSPORTER"/>
    <property type="match status" value="1"/>
</dbReference>
<evidence type="ECO:0000256" key="7">
    <source>
        <dbReference type="ARBA" id="ARBA00023136"/>
    </source>
</evidence>
<dbReference type="EMBL" id="BAAAJE010000001">
    <property type="protein sequence ID" value="GAA1127674.1"/>
    <property type="molecule type" value="Genomic_DNA"/>
</dbReference>
<dbReference type="Gene3D" id="3.40.190.10">
    <property type="entry name" value="Periplasmic binding protein-like II"/>
    <property type="match status" value="2"/>
</dbReference>
<gene>
    <name evidence="11" type="ORF">GCM10009606_04160</name>
</gene>
<evidence type="ECO:0000256" key="6">
    <source>
        <dbReference type="ARBA" id="ARBA00022989"/>
    </source>
</evidence>
<dbReference type="InterPro" id="IPR035906">
    <property type="entry name" value="MetI-like_sf"/>
</dbReference>
<feature type="transmembrane region" description="Helical" evidence="8">
    <location>
        <begin position="454"/>
        <end position="472"/>
    </location>
</feature>
<comment type="similarity">
    <text evidence="8">Belongs to the binding-protein-dependent transport system permease family.</text>
</comment>
<feature type="transmembrane region" description="Helical" evidence="8">
    <location>
        <begin position="323"/>
        <end position="342"/>
    </location>
</feature>
<evidence type="ECO:0000313" key="12">
    <source>
        <dbReference type="Proteomes" id="UP001499979"/>
    </source>
</evidence>
<evidence type="ECO:0000256" key="4">
    <source>
        <dbReference type="ARBA" id="ARBA00022692"/>
    </source>
</evidence>
<evidence type="ECO:0000256" key="3">
    <source>
        <dbReference type="ARBA" id="ARBA00022475"/>
    </source>
</evidence>
<feature type="transmembrane region" description="Helical" evidence="8">
    <location>
        <begin position="289"/>
        <end position="311"/>
    </location>
</feature>
<evidence type="ECO:0000313" key="11">
    <source>
        <dbReference type="EMBL" id="GAA1127674.1"/>
    </source>
</evidence>
<dbReference type="Proteomes" id="UP001499979">
    <property type="component" value="Unassembled WGS sequence"/>
</dbReference>
<dbReference type="InterPro" id="IPR000515">
    <property type="entry name" value="MetI-like"/>
</dbReference>
<dbReference type="Gene3D" id="1.10.3720.10">
    <property type="entry name" value="MetI-like"/>
    <property type="match status" value="1"/>
</dbReference>
<dbReference type="InterPro" id="IPR010065">
    <property type="entry name" value="AA_ABC_transptr_permease_3TM"/>
</dbReference>
<comment type="subcellular location">
    <subcellularLocation>
        <location evidence="1 8">Cell membrane</location>
        <topology evidence="1 8">Multi-pass membrane protein</topology>
    </subcellularLocation>
</comment>
<keyword evidence="7 8" id="KW-0472">Membrane</keyword>
<keyword evidence="6 8" id="KW-1133">Transmembrane helix</keyword>
<feature type="signal peptide" evidence="9">
    <location>
        <begin position="1"/>
        <end position="23"/>
    </location>
</feature>
<accession>A0ABN1U7Y7</accession>
<feature type="domain" description="ABC transmembrane type-1" evidence="10">
    <location>
        <begin position="285"/>
        <end position="473"/>
    </location>
</feature>
<protein>
    <submittedName>
        <fullName evidence="11">ABC transporter permease subunit</fullName>
    </submittedName>
</protein>
<evidence type="ECO:0000256" key="5">
    <source>
        <dbReference type="ARBA" id="ARBA00022970"/>
    </source>
</evidence>
<keyword evidence="12" id="KW-1185">Reference proteome</keyword>
<reference evidence="11 12" key="1">
    <citation type="journal article" date="2019" name="Int. J. Syst. Evol. Microbiol.">
        <title>The Global Catalogue of Microorganisms (GCM) 10K type strain sequencing project: providing services to taxonomists for standard genome sequencing and annotation.</title>
        <authorList>
            <consortium name="The Broad Institute Genomics Platform"/>
            <consortium name="The Broad Institute Genome Sequencing Center for Infectious Disease"/>
            <person name="Wu L."/>
            <person name="Ma J."/>
        </authorList>
    </citation>
    <scope>NUCLEOTIDE SEQUENCE [LARGE SCALE GENOMIC DNA]</scope>
    <source>
        <strain evidence="11 12">JCM 11813</strain>
    </source>
</reference>
<evidence type="ECO:0000256" key="2">
    <source>
        <dbReference type="ARBA" id="ARBA00022448"/>
    </source>
</evidence>
<keyword evidence="9" id="KW-0732">Signal</keyword>
<dbReference type="NCBIfam" id="TIGR01726">
    <property type="entry name" value="HEQRo_perm_3TM"/>
    <property type="match status" value="1"/>
</dbReference>
<dbReference type="InterPro" id="IPR001638">
    <property type="entry name" value="Solute-binding_3/MltF_N"/>
</dbReference>
<keyword evidence="4 8" id="KW-0812">Transmembrane</keyword>
<dbReference type="RefSeq" id="WP_343905202.1">
    <property type="nucleotide sequence ID" value="NZ_BAAAJE010000001.1"/>
</dbReference>
<comment type="caution">
    <text evidence="11">The sequence shown here is derived from an EMBL/GenBank/DDBJ whole genome shotgun (WGS) entry which is preliminary data.</text>
</comment>
<dbReference type="SUPFAM" id="SSF53850">
    <property type="entry name" value="Periplasmic binding protein-like II"/>
    <property type="match status" value="1"/>
</dbReference>
<sequence length="485" mass="52546">MPRLLVLLALLGGLLAIGGPANADDHRVVRVGTEGVYPPFTYRDQDTNELTGFDIDVTKAIAREAGWDLQFVEAPFDSLFPALDSRRIDVIANQVTITPEREARYLFSTPYTYSRGVIVTRRDTNDITSLADLKGKTVAETASSNWAQVAKEAGAKIAYVQDFGPGVQLLIQGRVDAIVNDNIAVLDYLATSGNQQVKIAGDAGDEELKQALAFRKSDPELQAEADTAIATLTADGTLARISERYFGADVTVPGSTEEVSVKASDSRTTWEVVKDTAGPMFAGLLKGNIPLTIFSFLFGMVLAIAAALARLSSIRVLDWIARAYISIIRGTPLVVQLFIVFYGLPQIGIEFDPYPAAIIALSLNVGGYAAEVVRGSILSVPRGQYEAATVIGMDYWQSMRRIILPQAARIAVPPLGNTLLALIKDSALASLVLVPELFREAQITAAATTDYLPLYTMAALYFWVVCYLVSLAQGPLERRLSRYAT</sequence>
<dbReference type="SUPFAM" id="SSF161098">
    <property type="entry name" value="MetI-like"/>
    <property type="match status" value="1"/>
</dbReference>
<evidence type="ECO:0000256" key="9">
    <source>
        <dbReference type="SAM" id="SignalP"/>
    </source>
</evidence>
<feature type="transmembrane region" description="Helical" evidence="8">
    <location>
        <begin position="354"/>
        <end position="373"/>
    </location>
</feature>
<feature type="chain" id="PRO_5046690445" evidence="9">
    <location>
        <begin position="24"/>
        <end position="485"/>
    </location>
</feature>